<dbReference type="EMBL" id="CBMI010003141">
    <property type="protein sequence ID" value="CEG05168.1"/>
    <property type="molecule type" value="Genomic_DNA"/>
</dbReference>
<sequence length="152" mass="17353">MLRQVYFMLGQYLDHRLDDTSQSLIQAVAHRQVMGPRNPVDTPREKTPEKTTRLCSKMELDTYNRSCWTCDPANQGGTDSAPRSKTFTTTKVLTRLNHPEEAAEEVAAVARILLEHNTATQPEEEGCYEASKEKTLEKATFQRTILKYTFQV</sequence>
<proteinExistence type="predicted"/>
<comment type="caution">
    <text evidence="1">The sequence shown here is derived from an EMBL/GenBank/DDBJ whole genome shotgun (WGS) entry which is preliminary data.</text>
</comment>
<dbReference type="AlphaFoldDB" id="A0A090MDD9"/>
<reference evidence="1" key="1">
    <citation type="submission" date="2013-05" db="EMBL/GenBank/DDBJ databases">
        <title>Draft genome sequences of six wheat associated Fusarium spp. isolates.</title>
        <authorList>
            <person name="Moolhuijzen P.M."/>
            <person name="Manners J.M."/>
            <person name="Wilcox S."/>
            <person name="Bellgard M.I."/>
            <person name="Gardiner D.M."/>
        </authorList>
    </citation>
    <scope>NUCLEOTIDE SEQUENCE</scope>
    <source>
        <strain evidence="1">CS3069</strain>
    </source>
</reference>
<organism evidence="1">
    <name type="scientific">Fusarium clavum</name>
    <dbReference type="NCBI Taxonomy" id="2594811"/>
    <lineage>
        <taxon>Eukaryota</taxon>
        <taxon>Fungi</taxon>
        <taxon>Dikarya</taxon>
        <taxon>Ascomycota</taxon>
        <taxon>Pezizomycotina</taxon>
        <taxon>Sordariomycetes</taxon>
        <taxon>Hypocreomycetidae</taxon>
        <taxon>Hypocreales</taxon>
        <taxon>Nectriaceae</taxon>
        <taxon>Fusarium</taxon>
        <taxon>Fusarium incarnatum-equiseti species complex</taxon>
    </lineage>
</organism>
<accession>A0A090MDD9</accession>
<evidence type="ECO:0000313" key="1">
    <source>
        <dbReference type="EMBL" id="CEG05168.1"/>
    </source>
</evidence>
<gene>
    <name evidence="1" type="ORF">BN850_0097800</name>
</gene>
<name>A0A090MDD9_9HYPO</name>
<protein>
    <submittedName>
        <fullName evidence="1">WGS project CBMI000000000 data, contig CS3069_c003143</fullName>
    </submittedName>
</protein>